<keyword evidence="7 13" id="KW-1005">Bacterial flagellum biogenesis</keyword>
<reference evidence="15 16" key="2">
    <citation type="journal article" date="2010" name="Stand. Genomic Sci.">
        <title>Complete genome sequence of Desulfohalobium retbaense type strain (HR(100)).</title>
        <authorList>
            <person name="Spring S."/>
            <person name="Nolan M."/>
            <person name="Lapidus A."/>
            <person name="Glavina Del Rio T."/>
            <person name="Copeland A."/>
            <person name="Tice H."/>
            <person name="Cheng J.F."/>
            <person name="Lucas S."/>
            <person name="Land M."/>
            <person name="Chen F."/>
            <person name="Bruce D."/>
            <person name="Goodwin L."/>
            <person name="Pitluck S."/>
            <person name="Ivanova N."/>
            <person name="Mavromatis K."/>
            <person name="Mikhailova N."/>
            <person name="Pati A."/>
            <person name="Chen A."/>
            <person name="Palaniappan K."/>
            <person name="Hauser L."/>
            <person name="Chang Y.J."/>
            <person name="Jeffries C.D."/>
            <person name="Munk C."/>
            <person name="Kiss H."/>
            <person name="Chain P."/>
            <person name="Han C."/>
            <person name="Brettin T."/>
            <person name="Detter J.C."/>
            <person name="Schuler E."/>
            <person name="Goker M."/>
            <person name="Rohde M."/>
            <person name="Bristow J."/>
            <person name="Eisen J.A."/>
            <person name="Markowitz V."/>
            <person name="Hugenholtz P."/>
            <person name="Kyrpides N.C."/>
            <person name="Klenk H.P."/>
        </authorList>
    </citation>
    <scope>NUCLEOTIDE SEQUENCE [LARGE SCALE GENOMIC DNA]</scope>
    <source>
        <strain evidence="15 16">DSM 5692</strain>
    </source>
</reference>
<proteinExistence type="inferred from homology"/>
<feature type="region of interest" description="Disordered" evidence="14">
    <location>
        <begin position="1"/>
        <end position="23"/>
    </location>
</feature>
<feature type="transmembrane region" description="Helical" evidence="13">
    <location>
        <begin position="184"/>
        <end position="211"/>
    </location>
</feature>
<evidence type="ECO:0000256" key="5">
    <source>
        <dbReference type="ARBA" id="ARBA00022475"/>
    </source>
</evidence>
<accession>C8WYW8</accession>
<evidence type="ECO:0000256" key="3">
    <source>
        <dbReference type="ARBA" id="ARBA00021622"/>
    </source>
</evidence>
<dbReference type="PRINTS" id="PR00950">
    <property type="entry name" value="TYPE3IMSPROT"/>
</dbReference>
<comment type="similarity">
    <text evidence="2 13">Belongs to the type III secretion exporter family.</text>
</comment>
<keyword evidence="8 13" id="KW-0653">Protein transport</keyword>
<dbReference type="SUPFAM" id="SSF160544">
    <property type="entry name" value="EscU C-terminal domain-like"/>
    <property type="match status" value="1"/>
</dbReference>
<feature type="transmembrane region" description="Helical" evidence="13">
    <location>
        <begin position="33"/>
        <end position="50"/>
    </location>
</feature>
<keyword evidence="4 13" id="KW-0813">Transport</keyword>
<evidence type="ECO:0000256" key="6">
    <source>
        <dbReference type="ARBA" id="ARBA00022692"/>
    </source>
</evidence>
<evidence type="ECO:0000256" key="9">
    <source>
        <dbReference type="ARBA" id="ARBA00022989"/>
    </source>
</evidence>
<evidence type="ECO:0000256" key="11">
    <source>
        <dbReference type="ARBA" id="ARBA00023225"/>
    </source>
</evidence>
<comment type="subcellular location">
    <subcellularLocation>
        <location evidence="1">Cell membrane</location>
        <topology evidence="1">Multi-pass membrane protein</topology>
    </subcellularLocation>
</comment>
<feature type="transmembrane region" description="Helical" evidence="13">
    <location>
        <begin position="86"/>
        <end position="110"/>
    </location>
</feature>
<keyword evidence="10 13" id="KW-0472">Membrane</keyword>
<dbReference type="AlphaFoldDB" id="C8WYW8"/>
<dbReference type="KEGG" id="drt:Dret_0587"/>
<dbReference type="GO" id="GO:0044780">
    <property type="term" value="P:bacterial-type flagellum assembly"/>
    <property type="evidence" value="ECO:0007669"/>
    <property type="project" value="InterPro"/>
</dbReference>
<protein>
    <recommendedName>
        <fullName evidence="3 13">Flagellar biosynthetic protein FlhB</fullName>
    </recommendedName>
</protein>
<dbReference type="PANTHER" id="PTHR30531">
    <property type="entry name" value="FLAGELLAR BIOSYNTHETIC PROTEIN FLHB"/>
    <property type="match status" value="1"/>
</dbReference>
<dbReference type="RefSeq" id="WP_015751042.1">
    <property type="nucleotide sequence ID" value="NC_013223.1"/>
</dbReference>
<dbReference type="Proteomes" id="UP000001052">
    <property type="component" value="Chromosome"/>
</dbReference>
<reference evidence="16" key="1">
    <citation type="submission" date="2009-09" db="EMBL/GenBank/DDBJ databases">
        <title>The complete chromosome of Desulfohalobium retbaense DSM 5692.</title>
        <authorList>
            <consortium name="US DOE Joint Genome Institute (JGI-PGF)"/>
            <person name="Lucas S."/>
            <person name="Copeland A."/>
            <person name="Lapidus A."/>
            <person name="Glavina del Rio T."/>
            <person name="Dalin E."/>
            <person name="Tice H."/>
            <person name="Bruce D."/>
            <person name="Goodwin L."/>
            <person name="Pitluck S."/>
            <person name="Kyrpides N."/>
            <person name="Mavromatis K."/>
            <person name="Ivanova N."/>
            <person name="Mikhailova N."/>
            <person name="Munk A.C."/>
            <person name="Brettin T."/>
            <person name="Detter J.C."/>
            <person name="Han C."/>
            <person name="Tapia R."/>
            <person name="Larimer F."/>
            <person name="Land M."/>
            <person name="Hauser L."/>
            <person name="Markowitz V."/>
            <person name="Cheng J.-F."/>
            <person name="Hugenholtz P."/>
            <person name="Woyke T."/>
            <person name="Wu D."/>
            <person name="Spring S."/>
            <person name="Klenk H.-P."/>
            <person name="Eisen J.A."/>
        </authorList>
    </citation>
    <scope>NUCLEOTIDE SEQUENCE [LARGE SCALE GENOMIC DNA]</scope>
    <source>
        <strain evidence="16">DSM 5692</strain>
    </source>
</reference>
<dbReference type="EMBL" id="CP001734">
    <property type="protein sequence ID" value="ACV67884.1"/>
    <property type="molecule type" value="Genomic_DNA"/>
</dbReference>
<dbReference type="NCBIfam" id="TIGR00328">
    <property type="entry name" value="flhB"/>
    <property type="match status" value="1"/>
</dbReference>
<evidence type="ECO:0000256" key="8">
    <source>
        <dbReference type="ARBA" id="ARBA00022927"/>
    </source>
</evidence>
<evidence type="ECO:0000256" key="10">
    <source>
        <dbReference type="ARBA" id="ARBA00023136"/>
    </source>
</evidence>
<evidence type="ECO:0000256" key="4">
    <source>
        <dbReference type="ARBA" id="ARBA00022448"/>
    </source>
</evidence>
<dbReference type="OrthoDB" id="9807950at2"/>
<dbReference type="STRING" id="485915.Dret_0587"/>
<dbReference type="InterPro" id="IPR006136">
    <property type="entry name" value="FlhB"/>
</dbReference>
<keyword evidence="6 13" id="KW-0812">Transmembrane</keyword>
<dbReference type="Gene3D" id="3.40.1690.10">
    <property type="entry name" value="secretion proteins EscU"/>
    <property type="match status" value="1"/>
</dbReference>
<evidence type="ECO:0000256" key="14">
    <source>
        <dbReference type="SAM" id="MobiDB-lite"/>
    </source>
</evidence>
<dbReference type="GO" id="GO:0005886">
    <property type="term" value="C:plasma membrane"/>
    <property type="evidence" value="ECO:0007669"/>
    <property type="project" value="UniProtKB-SubCell"/>
</dbReference>
<name>C8WYW8_DESRD</name>
<dbReference type="GO" id="GO:0009306">
    <property type="term" value="P:protein secretion"/>
    <property type="evidence" value="ECO:0007669"/>
    <property type="project" value="InterPro"/>
</dbReference>
<dbReference type="InterPro" id="IPR029025">
    <property type="entry name" value="T3SS_substrate_exporter_C"/>
</dbReference>
<keyword evidence="5 13" id="KW-1003">Cell membrane</keyword>
<keyword evidence="16" id="KW-1185">Reference proteome</keyword>
<comment type="function">
    <text evidence="12 13">Required for formation of the rod structure in the basal body of the flagellar apparatus. Together with FliI and FliH, may constitute the export apparatus of flagellin.</text>
</comment>
<dbReference type="Pfam" id="PF01312">
    <property type="entry name" value="Bac_export_2"/>
    <property type="match status" value="1"/>
</dbReference>
<keyword evidence="9 13" id="KW-1133">Transmembrane helix</keyword>
<evidence type="ECO:0000256" key="12">
    <source>
        <dbReference type="ARBA" id="ARBA00025078"/>
    </source>
</evidence>
<evidence type="ECO:0000256" key="1">
    <source>
        <dbReference type="ARBA" id="ARBA00004651"/>
    </source>
</evidence>
<keyword evidence="15" id="KW-0282">Flagellum</keyword>
<evidence type="ECO:0000256" key="2">
    <source>
        <dbReference type="ARBA" id="ARBA00010690"/>
    </source>
</evidence>
<feature type="compositionally biased region" description="Basic and acidic residues" evidence="14">
    <location>
        <begin position="11"/>
        <end position="23"/>
    </location>
</feature>
<gene>
    <name evidence="13" type="primary">flhB</name>
    <name evidence="15" type="ordered locus">Dret_0587</name>
</gene>
<keyword evidence="15" id="KW-0969">Cilium</keyword>
<dbReference type="MEROPS" id="N06.A01"/>
<dbReference type="HOGENOM" id="CLU_041013_1_2_7"/>
<dbReference type="Gene3D" id="6.10.250.2080">
    <property type="match status" value="1"/>
</dbReference>
<organism evidence="15 16">
    <name type="scientific">Desulfohalobium retbaense (strain ATCC 49708 / DSM 5692 / JCM 16813 / HR100)</name>
    <dbReference type="NCBI Taxonomy" id="485915"/>
    <lineage>
        <taxon>Bacteria</taxon>
        <taxon>Pseudomonadati</taxon>
        <taxon>Thermodesulfobacteriota</taxon>
        <taxon>Desulfovibrionia</taxon>
        <taxon>Desulfovibrionales</taxon>
        <taxon>Desulfohalobiaceae</taxon>
        <taxon>Desulfohalobium</taxon>
    </lineage>
</organism>
<feature type="transmembrane region" description="Helical" evidence="13">
    <location>
        <begin position="146"/>
        <end position="164"/>
    </location>
</feature>
<evidence type="ECO:0000313" key="15">
    <source>
        <dbReference type="EMBL" id="ACV67884.1"/>
    </source>
</evidence>
<evidence type="ECO:0000256" key="7">
    <source>
        <dbReference type="ARBA" id="ARBA00022795"/>
    </source>
</evidence>
<evidence type="ECO:0000313" key="16">
    <source>
        <dbReference type="Proteomes" id="UP000001052"/>
    </source>
</evidence>
<sequence length="354" mass="39974">MAQQGDEERTEEPTEKRRREFREEGKVAQSKEVNTALLLSTALLLWFWYAPNFVEGLERFLAGFWDQAGYWNVTPQAVVGWLGKGLIHLGLLLSPILILSIVVGFLSSYIQFGWLFSPKALQPDIKKLDPIQGAAKFVSKRSAMELLKSLAKVAVVGSVAYWTLSDHFEQAIQLIGQPIERIFVFIGWTAAEILLKCCIALLFIAVIDFAYTKWEMEEQMKMTKKELQDEHKETEGDPQLKQRMRSIQRDMARKRMMAEVPQADVVITNPTHYAVALRYDRSSMEAPEVTAKGSNIVAQRIREIAEESGVPLVENPPVARVLHGLELGETVPESMYKAVAEILAYVYSLKGKTA</sequence>
<dbReference type="PANTHER" id="PTHR30531:SF12">
    <property type="entry name" value="FLAGELLAR BIOSYNTHETIC PROTEIN FLHB"/>
    <property type="match status" value="1"/>
</dbReference>
<keyword evidence="15" id="KW-0966">Cell projection</keyword>
<dbReference type="eggNOG" id="COG1377">
    <property type="taxonomic scope" value="Bacteria"/>
</dbReference>
<keyword evidence="11 13" id="KW-1006">Bacterial flagellum protein export</keyword>
<evidence type="ECO:0000256" key="13">
    <source>
        <dbReference type="RuleBase" id="RU364091"/>
    </source>
</evidence>
<dbReference type="InterPro" id="IPR006135">
    <property type="entry name" value="T3SS_substrate_exporter"/>
</dbReference>